<dbReference type="InterPro" id="IPR005828">
    <property type="entry name" value="MFS_sugar_transport-like"/>
</dbReference>
<evidence type="ECO:0000256" key="4">
    <source>
        <dbReference type="ARBA" id="ARBA00022692"/>
    </source>
</evidence>
<organism evidence="10 11">
    <name type="scientific">Pseudonocardia asaccharolytica DSM 44247 = NBRC 16224</name>
    <dbReference type="NCBI Taxonomy" id="1123024"/>
    <lineage>
        <taxon>Bacteria</taxon>
        <taxon>Bacillati</taxon>
        <taxon>Actinomycetota</taxon>
        <taxon>Actinomycetes</taxon>
        <taxon>Pseudonocardiales</taxon>
        <taxon>Pseudonocardiaceae</taxon>
        <taxon>Pseudonocardia</taxon>
    </lineage>
</organism>
<proteinExistence type="predicted"/>
<dbReference type="RefSeq" id="WP_028929759.1">
    <property type="nucleotide sequence ID" value="NZ_AUII01000006.1"/>
</dbReference>
<keyword evidence="3" id="KW-1003">Cell membrane</keyword>
<dbReference type="PROSITE" id="PS50850">
    <property type="entry name" value="MFS"/>
    <property type="match status" value="1"/>
</dbReference>
<dbReference type="Proteomes" id="UP000321328">
    <property type="component" value="Unassembled WGS sequence"/>
</dbReference>
<dbReference type="PANTHER" id="PTHR43528">
    <property type="entry name" value="ALPHA-KETOGLUTARATE PERMEASE"/>
    <property type="match status" value="1"/>
</dbReference>
<evidence type="ECO:0000256" key="2">
    <source>
        <dbReference type="ARBA" id="ARBA00022448"/>
    </source>
</evidence>
<name>A0A511D7L6_9PSEU</name>
<dbReference type="InterPro" id="IPR036259">
    <property type="entry name" value="MFS_trans_sf"/>
</dbReference>
<evidence type="ECO:0000256" key="1">
    <source>
        <dbReference type="ARBA" id="ARBA00004651"/>
    </source>
</evidence>
<evidence type="ECO:0000256" key="7">
    <source>
        <dbReference type="ARBA" id="ARBA00023136"/>
    </source>
</evidence>
<evidence type="ECO:0000313" key="10">
    <source>
        <dbReference type="EMBL" id="GEL19624.1"/>
    </source>
</evidence>
<sequence>MHLGVGLAEGAIEDRPAEVRGDAPGLHGFIFCSAALSDRFGRKKALIAGAVLFMVGTVPLFAVLDTATFAAIVVVQILPGAFLTLNDGTLACYLTECFPTRVRYTGFAFSFNTANALFGGTAPFIATLLISTTGSKLAPAYYLAAAAVVALLAMLACPETAGRPLA</sequence>
<evidence type="ECO:0000256" key="8">
    <source>
        <dbReference type="SAM" id="Phobius"/>
    </source>
</evidence>
<dbReference type="InterPro" id="IPR051084">
    <property type="entry name" value="H+-coupled_symporters"/>
</dbReference>
<accession>A0A511D7L6</accession>
<dbReference type="STRING" id="1123024.GCA_000423625_01830"/>
<evidence type="ECO:0000256" key="3">
    <source>
        <dbReference type="ARBA" id="ARBA00022475"/>
    </source>
</evidence>
<dbReference type="InterPro" id="IPR020846">
    <property type="entry name" value="MFS_dom"/>
</dbReference>
<feature type="transmembrane region" description="Helical" evidence="8">
    <location>
        <begin position="45"/>
        <end position="64"/>
    </location>
</feature>
<keyword evidence="2" id="KW-0813">Transport</keyword>
<protein>
    <recommendedName>
        <fullName evidence="9">Major facilitator superfamily (MFS) profile domain-containing protein</fullName>
    </recommendedName>
</protein>
<dbReference type="Pfam" id="PF00083">
    <property type="entry name" value="Sugar_tr"/>
    <property type="match status" value="1"/>
</dbReference>
<keyword evidence="7 8" id="KW-0472">Membrane</keyword>
<dbReference type="GO" id="GO:0005886">
    <property type="term" value="C:plasma membrane"/>
    <property type="evidence" value="ECO:0007669"/>
    <property type="project" value="UniProtKB-SubCell"/>
</dbReference>
<keyword evidence="11" id="KW-1185">Reference proteome</keyword>
<dbReference type="SUPFAM" id="SSF103473">
    <property type="entry name" value="MFS general substrate transporter"/>
    <property type="match status" value="1"/>
</dbReference>
<comment type="subcellular location">
    <subcellularLocation>
        <location evidence="1">Cell membrane</location>
        <topology evidence="1">Multi-pass membrane protein</topology>
    </subcellularLocation>
</comment>
<dbReference type="GO" id="GO:0015293">
    <property type="term" value="F:symporter activity"/>
    <property type="evidence" value="ECO:0007669"/>
    <property type="project" value="UniProtKB-KW"/>
</dbReference>
<dbReference type="PROSITE" id="PS00216">
    <property type="entry name" value="SUGAR_TRANSPORT_1"/>
    <property type="match status" value="1"/>
</dbReference>
<dbReference type="EMBL" id="BJVI01000041">
    <property type="protein sequence ID" value="GEL19624.1"/>
    <property type="molecule type" value="Genomic_DNA"/>
</dbReference>
<evidence type="ECO:0000259" key="9">
    <source>
        <dbReference type="PROSITE" id="PS50850"/>
    </source>
</evidence>
<reference evidence="10 11" key="1">
    <citation type="submission" date="2019-07" db="EMBL/GenBank/DDBJ databases">
        <title>Whole genome shotgun sequence of Pseudonocardia asaccharolytica NBRC 16224.</title>
        <authorList>
            <person name="Hosoyama A."/>
            <person name="Uohara A."/>
            <person name="Ohji S."/>
            <person name="Ichikawa N."/>
        </authorList>
    </citation>
    <scope>NUCLEOTIDE SEQUENCE [LARGE SCALE GENOMIC DNA]</scope>
    <source>
        <strain evidence="10 11">NBRC 16224</strain>
    </source>
</reference>
<gene>
    <name evidence="10" type="ORF">PA7_34610</name>
</gene>
<dbReference type="PANTHER" id="PTHR43528:SF1">
    <property type="entry name" value="ALPHA-KETOGLUTARATE PERMEASE"/>
    <property type="match status" value="1"/>
</dbReference>
<dbReference type="AlphaFoldDB" id="A0A511D7L6"/>
<dbReference type="Gene3D" id="1.20.1250.20">
    <property type="entry name" value="MFS general substrate transporter like domains"/>
    <property type="match status" value="1"/>
</dbReference>
<feature type="domain" description="Major facilitator superfamily (MFS) profile" evidence="9">
    <location>
        <begin position="1"/>
        <end position="166"/>
    </location>
</feature>
<feature type="transmembrane region" description="Helical" evidence="8">
    <location>
        <begin position="106"/>
        <end position="131"/>
    </location>
</feature>
<evidence type="ECO:0000256" key="6">
    <source>
        <dbReference type="ARBA" id="ARBA00022989"/>
    </source>
</evidence>
<keyword evidence="6 8" id="KW-1133">Transmembrane helix</keyword>
<keyword evidence="5" id="KW-0769">Symport</keyword>
<evidence type="ECO:0000313" key="11">
    <source>
        <dbReference type="Proteomes" id="UP000321328"/>
    </source>
</evidence>
<keyword evidence="4 8" id="KW-0812">Transmembrane</keyword>
<comment type="caution">
    <text evidence="10">The sequence shown here is derived from an EMBL/GenBank/DDBJ whole genome shotgun (WGS) entry which is preliminary data.</text>
</comment>
<dbReference type="InterPro" id="IPR005829">
    <property type="entry name" value="Sugar_transporter_CS"/>
</dbReference>
<feature type="transmembrane region" description="Helical" evidence="8">
    <location>
        <begin position="137"/>
        <end position="157"/>
    </location>
</feature>
<evidence type="ECO:0000256" key="5">
    <source>
        <dbReference type="ARBA" id="ARBA00022847"/>
    </source>
</evidence>
<feature type="transmembrane region" description="Helical" evidence="8">
    <location>
        <begin position="70"/>
        <end position="94"/>
    </location>
</feature>